<organism evidence="7 8">
    <name type="scientific">Luteolibacter pohnpeiensis</name>
    <dbReference type="NCBI Taxonomy" id="454153"/>
    <lineage>
        <taxon>Bacteria</taxon>
        <taxon>Pseudomonadati</taxon>
        <taxon>Verrucomicrobiota</taxon>
        <taxon>Verrucomicrobiia</taxon>
        <taxon>Verrucomicrobiales</taxon>
        <taxon>Verrucomicrobiaceae</taxon>
        <taxon>Luteolibacter</taxon>
    </lineage>
</organism>
<comment type="caution">
    <text evidence="7">The sequence shown here is derived from an EMBL/GenBank/DDBJ whole genome shotgun (WGS) entry which is preliminary data.</text>
</comment>
<accession>A0A934VXZ9</accession>
<comment type="subcellular location">
    <subcellularLocation>
        <location evidence="1">Cell membrane</location>
        <topology evidence="1">Multi-pass membrane protein</topology>
    </subcellularLocation>
</comment>
<keyword evidence="3 6" id="KW-0812">Transmembrane</keyword>
<sequence>MPAAAAISPSVEPKPVYRAGMQAIGMILFWWLAQCLTAHFHWPIPGSLLGLMLLWGLLELGLLKLHWIEQGADSLLRHLMLFFVPAMLALVDHHELFSLLGIKLILVVLISTVVVMCGTACIVEIGFRLSHARSR</sequence>
<reference evidence="7" key="1">
    <citation type="submission" date="2021-01" db="EMBL/GenBank/DDBJ databases">
        <title>Modified the classification status of verrucomicrobia.</title>
        <authorList>
            <person name="Feng X."/>
        </authorList>
    </citation>
    <scope>NUCLEOTIDE SEQUENCE</scope>
    <source>
        <strain evidence="7">KCTC 22041</strain>
    </source>
</reference>
<evidence type="ECO:0000313" key="7">
    <source>
        <dbReference type="EMBL" id="MBK1884378.1"/>
    </source>
</evidence>
<feature type="transmembrane region" description="Helical" evidence="6">
    <location>
        <begin position="48"/>
        <end position="68"/>
    </location>
</feature>
<keyword evidence="8" id="KW-1185">Reference proteome</keyword>
<dbReference type="EMBL" id="JAENIJ010000045">
    <property type="protein sequence ID" value="MBK1884378.1"/>
    <property type="molecule type" value="Genomic_DNA"/>
</dbReference>
<gene>
    <name evidence="7" type="ORF">JIN85_18315</name>
</gene>
<evidence type="ECO:0000256" key="6">
    <source>
        <dbReference type="SAM" id="Phobius"/>
    </source>
</evidence>
<dbReference type="RefSeq" id="WP_200273503.1">
    <property type="nucleotide sequence ID" value="NZ_JAENIJ010000045.1"/>
</dbReference>
<dbReference type="InterPro" id="IPR005538">
    <property type="entry name" value="LrgA/CidA"/>
</dbReference>
<keyword evidence="4 6" id="KW-1133">Transmembrane helix</keyword>
<dbReference type="Proteomes" id="UP000603141">
    <property type="component" value="Unassembled WGS sequence"/>
</dbReference>
<name>A0A934VXZ9_9BACT</name>
<dbReference type="Pfam" id="PF03788">
    <property type="entry name" value="LrgA"/>
    <property type="match status" value="1"/>
</dbReference>
<keyword evidence="5 6" id="KW-0472">Membrane</keyword>
<keyword evidence="2" id="KW-1003">Cell membrane</keyword>
<evidence type="ECO:0000256" key="1">
    <source>
        <dbReference type="ARBA" id="ARBA00004651"/>
    </source>
</evidence>
<protein>
    <submittedName>
        <fullName evidence="7">CidA/LrgA family protein</fullName>
    </submittedName>
</protein>
<evidence type="ECO:0000313" key="8">
    <source>
        <dbReference type="Proteomes" id="UP000603141"/>
    </source>
</evidence>
<evidence type="ECO:0000256" key="2">
    <source>
        <dbReference type="ARBA" id="ARBA00022475"/>
    </source>
</evidence>
<evidence type="ECO:0000256" key="5">
    <source>
        <dbReference type="ARBA" id="ARBA00023136"/>
    </source>
</evidence>
<dbReference type="AlphaFoldDB" id="A0A934VXZ9"/>
<dbReference type="PANTHER" id="PTHR33931">
    <property type="entry name" value="HOLIN-LIKE PROTEIN CIDA-RELATED"/>
    <property type="match status" value="1"/>
</dbReference>
<dbReference type="GO" id="GO:0005886">
    <property type="term" value="C:plasma membrane"/>
    <property type="evidence" value="ECO:0007669"/>
    <property type="project" value="UniProtKB-SubCell"/>
</dbReference>
<proteinExistence type="predicted"/>
<evidence type="ECO:0000256" key="4">
    <source>
        <dbReference type="ARBA" id="ARBA00022989"/>
    </source>
</evidence>
<evidence type="ECO:0000256" key="3">
    <source>
        <dbReference type="ARBA" id="ARBA00022692"/>
    </source>
</evidence>
<dbReference type="PANTHER" id="PTHR33931:SF2">
    <property type="entry name" value="HOLIN-LIKE PROTEIN CIDA"/>
    <property type="match status" value="1"/>
</dbReference>
<feature type="transmembrane region" description="Helical" evidence="6">
    <location>
        <begin position="97"/>
        <end position="127"/>
    </location>
</feature>